<evidence type="ECO:0000313" key="3">
    <source>
        <dbReference type="Proteomes" id="UP000199800"/>
    </source>
</evidence>
<dbReference type="InterPro" id="IPR038750">
    <property type="entry name" value="YczE/YyaS-like"/>
</dbReference>
<dbReference type="PANTHER" id="PTHR40078">
    <property type="entry name" value="INTEGRAL MEMBRANE PROTEIN-RELATED"/>
    <property type="match status" value="1"/>
</dbReference>
<dbReference type="EMBL" id="FOHN01000001">
    <property type="protein sequence ID" value="SES64720.1"/>
    <property type="molecule type" value="Genomic_DNA"/>
</dbReference>
<accession>A0A1H9Y7D8</accession>
<dbReference type="STRING" id="29364.SAMN04487772_101191"/>
<feature type="transmembrane region" description="Helical" evidence="1">
    <location>
        <begin position="56"/>
        <end position="72"/>
    </location>
</feature>
<evidence type="ECO:0000313" key="2">
    <source>
        <dbReference type="EMBL" id="SES64720.1"/>
    </source>
</evidence>
<keyword evidence="1" id="KW-0472">Membrane</keyword>
<dbReference type="RefSeq" id="WP_092475113.1">
    <property type="nucleotide sequence ID" value="NZ_FOHN01000001.1"/>
</dbReference>
<feature type="transmembrane region" description="Helical" evidence="1">
    <location>
        <begin position="111"/>
        <end position="131"/>
    </location>
</feature>
<keyword evidence="3" id="KW-1185">Reference proteome</keyword>
<organism evidence="2 3">
    <name type="scientific">[Clostridium] polysaccharolyticum</name>
    <dbReference type="NCBI Taxonomy" id="29364"/>
    <lineage>
        <taxon>Bacteria</taxon>
        <taxon>Bacillati</taxon>
        <taxon>Bacillota</taxon>
        <taxon>Clostridia</taxon>
        <taxon>Lachnospirales</taxon>
        <taxon>Lachnospiraceae</taxon>
    </lineage>
</organism>
<protein>
    <submittedName>
        <fullName evidence="2">Uncharacterized membrane protein YczE</fullName>
    </submittedName>
</protein>
<dbReference type="OrthoDB" id="1902994at2"/>
<gene>
    <name evidence="2" type="ORF">SAMN04487772_101191</name>
</gene>
<reference evidence="2 3" key="1">
    <citation type="submission" date="2016-10" db="EMBL/GenBank/DDBJ databases">
        <authorList>
            <person name="de Groot N.N."/>
        </authorList>
    </citation>
    <scope>NUCLEOTIDE SEQUENCE [LARGE SCALE GENOMIC DNA]</scope>
    <source>
        <strain evidence="2 3">DSM 1801</strain>
    </source>
</reference>
<feature type="transmembrane region" description="Helical" evidence="1">
    <location>
        <begin position="79"/>
        <end position="99"/>
    </location>
</feature>
<dbReference type="PANTHER" id="PTHR40078:SF1">
    <property type="entry name" value="INTEGRAL MEMBRANE PROTEIN"/>
    <property type="match status" value="1"/>
</dbReference>
<keyword evidence="1" id="KW-1133">Transmembrane helix</keyword>
<dbReference type="Pfam" id="PF19700">
    <property type="entry name" value="DUF6198"/>
    <property type="match status" value="1"/>
</dbReference>
<proteinExistence type="predicted"/>
<name>A0A1H9Y7D8_9FIRM</name>
<evidence type="ECO:0000256" key="1">
    <source>
        <dbReference type="SAM" id="Phobius"/>
    </source>
</evidence>
<dbReference type="Proteomes" id="UP000199800">
    <property type="component" value="Unassembled WGS sequence"/>
</dbReference>
<keyword evidence="1" id="KW-0812">Transmembrane</keyword>
<dbReference type="AlphaFoldDB" id="A0A1H9Y7D8"/>
<sequence length="203" mass="22089">MTKSRFGKIMWALFGIMLVSFGVAFNAGTLFGNDPIGIVYDGVRHVANLNPEKLGYVSNFVNYGLILFLLIAGRKYIHIGTMVYILPYGFFVSLGTKIYENCFVQEVFASRLLAAVLGCSFVYIGVGIYIAMDIGLDPFTGVVMVIADAVKWDFQKTKICFDLAMIVLGTVLGGKLGVITIVTALTAGPCIQAVSKFVKNKVK</sequence>